<evidence type="ECO:0000259" key="1">
    <source>
        <dbReference type="PROSITE" id="PS50003"/>
    </source>
</evidence>
<dbReference type="Gene3D" id="2.30.29.30">
    <property type="entry name" value="Pleckstrin-homology domain (PH domain)/Phosphotyrosine-binding domain (PTB)"/>
    <property type="match status" value="1"/>
</dbReference>
<sequence length="137" mass="16002">MSHIMSGFRKEKAKAGVIPLTSIEMARSTKENKFEVVTKHRIFVFRAESEAQRSEWCSTIQNRVKEQRMFNQRPRSSCIFSRAGHLELKGYKSKVFAVLTTDELWIHKNEQFFKMGNGMFVIEMHGSTIRDGREQDI</sequence>
<evidence type="ECO:0000313" key="3">
    <source>
        <dbReference type="Proteomes" id="UP001176940"/>
    </source>
</evidence>
<proteinExistence type="predicted"/>
<comment type="caution">
    <text evidence="2">The sequence shown here is derived from an EMBL/GenBank/DDBJ whole genome shotgun (WGS) entry which is preliminary data.</text>
</comment>
<accession>A0ABN9LC83</accession>
<gene>
    <name evidence="2" type="ORF">RIMI_LOCUS6707611</name>
</gene>
<dbReference type="PANTHER" id="PTHR45899:SF4">
    <property type="entry name" value="ARF-GAP WITH RHO-GAP DOMAIN, ANK REPEAT AND PH DOMAIN-CONTAINING PROTEIN 3"/>
    <property type="match status" value="1"/>
</dbReference>
<dbReference type="Pfam" id="PF00169">
    <property type="entry name" value="PH"/>
    <property type="match status" value="1"/>
</dbReference>
<dbReference type="InterPro" id="IPR011993">
    <property type="entry name" value="PH-like_dom_sf"/>
</dbReference>
<organism evidence="2 3">
    <name type="scientific">Ranitomeya imitator</name>
    <name type="common">mimic poison frog</name>
    <dbReference type="NCBI Taxonomy" id="111125"/>
    <lineage>
        <taxon>Eukaryota</taxon>
        <taxon>Metazoa</taxon>
        <taxon>Chordata</taxon>
        <taxon>Craniata</taxon>
        <taxon>Vertebrata</taxon>
        <taxon>Euteleostomi</taxon>
        <taxon>Amphibia</taxon>
        <taxon>Batrachia</taxon>
        <taxon>Anura</taxon>
        <taxon>Neobatrachia</taxon>
        <taxon>Hyloidea</taxon>
        <taxon>Dendrobatidae</taxon>
        <taxon>Dendrobatinae</taxon>
        <taxon>Ranitomeya</taxon>
    </lineage>
</organism>
<name>A0ABN9LC83_9NEOB</name>
<dbReference type="InterPro" id="IPR001849">
    <property type="entry name" value="PH_domain"/>
</dbReference>
<dbReference type="EMBL" id="CAUEEQ010012237">
    <property type="protein sequence ID" value="CAJ0936315.1"/>
    <property type="molecule type" value="Genomic_DNA"/>
</dbReference>
<reference evidence="2" key="1">
    <citation type="submission" date="2023-07" db="EMBL/GenBank/DDBJ databases">
        <authorList>
            <person name="Stuckert A."/>
        </authorList>
    </citation>
    <scope>NUCLEOTIDE SEQUENCE</scope>
</reference>
<keyword evidence="3" id="KW-1185">Reference proteome</keyword>
<feature type="domain" description="PH" evidence="1">
    <location>
        <begin position="1"/>
        <end position="65"/>
    </location>
</feature>
<dbReference type="InterPro" id="IPR052227">
    <property type="entry name" value="Arf-Rho-GAP_ANK-PH_domain"/>
</dbReference>
<dbReference type="PROSITE" id="PS50003">
    <property type="entry name" value="PH_DOMAIN"/>
    <property type="match status" value="1"/>
</dbReference>
<dbReference type="PANTHER" id="PTHR45899">
    <property type="entry name" value="RHO GTPASE ACTIVATING PROTEIN AT 15B, ISOFORM C"/>
    <property type="match status" value="1"/>
</dbReference>
<protein>
    <recommendedName>
        <fullName evidence="1">PH domain-containing protein</fullName>
    </recommendedName>
</protein>
<dbReference type="SUPFAM" id="SSF50729">
    <property type="entry name" value="PH domain-like"/>
    <property type="match status" value="1"/>
</dbReference>
<dbReference type="Proteomes" id="UP001176940">
    <property type="component" value="Unassembled WGS sequence"/>
</dbReference>
<evidence type="ECO:0000313" key="2">
    <source>
        <dbReference type="EMBL" id="CAJ0936315.1"/>
    </source>
</evidence>